<evidence type="ECO:0000313" key="2">
    <source>
        <dbReference type="Proteomes" id="UP000256328"/>
    </source>
</evidence>
<dbReference type="Gene3D" id="3.80.10.10">
    <property type="entry name" value="Ribonuclease Inhibitor"/>
    <property type="match status" value="1"/>
</dbReference>
<accession>A0A3D8QI69</accession>
<evidence type="ECO:0000313" key="1">
    <source>
        <dbReference type="EMBL" id="RDW61388.1"/>
    </source>
</evidence>
<name>A0A3D8QI69_9HELO</name>
<organism evidence="1 2">
    <name type="scientific">Coleophoma crateriformis</name>
    <dbReference type="NCBI Taxonomy" id="565419"/>
    <lineage>
        <taxon>Eukaryota</taxon>
        <taxon>Fungi</taxon>
        <taxon>Dikarya</taxon>
        <taxon>Ascomycota</taxon>
        <taxon>Pezizomycotina</taxon>
        <taxon>Leotiomycetes</taxon>
        <taxon>Helotiales</taxon>
        <taxon>Dermateaceae</taxon>
        <taxon>Coleophoma</taxon>
    </lineage>
</organism>
<proteinExistence type="predicted"/>
<dbReference type="SUPFAM" id="SSF52047">
    <property type="entry name" value="RNI-like"/>
    <property type="match status" value="1"/>
</dbReference>
<dbReference type="Proteomes" id="UP000256328">
    <property type="component" value="Unassembled WGS sequence"/>
</dbReference>
<sequence length="480" mass="52864">MSSSIYQSKMAAVHVEDISHIRERAPLEKLPAEILRLIKLTGLGAESLAENTNPYTDIQHDLITCLLTSQTLKDTALPLVYRYVKFSKASTFQKFLVQITKYPELGRHVQSLDLSELGTSQAIATADLLQCLNLTPLLRSFLAFPELELSSQVLQTLFCSLPQLQTLDLRSCNSQESASAFESLFANADLAISTSITELNLSNCSGFPENALQRVLSQLPKLQILDVSRTTVDGEALQSIPASARLTHLNVQHCTQLRGRAVARFIASHPSVQSSLVSFNAETKATLEDAVLDEEDVSKLLASIPKTVKILNLKHSIMTPDHLPLLQALSNQLDELSVGSDLRLEDIESLFLTPTTSAPALSPAESPSDIRPEAVKANSDPVLKSMAQAVAICNVRQRLLRIDVPDTPLWSLKSIDISGMHIFQQRKILTSLLLGDHSLPLTRIAIGEEVYLMCKDLKRVCAAVGWRVEWDGRACEILRD</sequence>
<evidence type="ECO:0008006" key="3">
    <source>
        <dbReference type="Google" id="ProtNLM"/>
    </source>
</evidence>
<reference evidence="1 2" key="1">
    <citation type="journal article" date="2018" name="IMA Fungus">
        <title>IMA Genome-F 9: Draft genome sequence of Annulohypoxylon stygium, Aspergillus mulundensis, Berkeleyomyces basicola (syn. Thielaviopsis basicola), Ceratocystis smalleyi, two Cercospora beticola strains, Coleophoma cylindrospora, Fusarium fracticaudum, Phialophora cf. hyalina, and Morchella septimelata.</title>
        <authorList>
            <person name="Wingfield B.D."/>
            <person name="Bills G.F."/>
            <person name="Dong Y."/>
            <person name="Huang W."/>
            <person name="Nel W.J."/>
            <person name="Swalarsk-Parry B.S."/>
            <person name="Vaghefi N."/>
            <person name="Wilken P.M."/>
            <person name="An Z."/>
            <person name="de Beer Z.W."/>
            <person name="De Vos L."/>
            <person name="Chen L."/>
            <person name="Duong T.A."/>
            <person name="Gao Y."/>
            <person name="Hammerbacher A."/>
            <person name="Kikkert J.R."/>
            <person name="Li Y."/>
            <person name="Li H."/>
            <person name="Li K."/>
            <person name="Li Q."/>
            <person name="Liu X."/>
            <person name="Ma X."/>
            <person name="Naidoo K."/>
            <person name="Pethybridge S.J."/>
            <person name="Sun J."/>
            <person name="Steenkamp E.T."/>
            <person name="van der Nest M.A."/>
            <person name="van Wyk S."/>
            <person name="Wingfield M.J."/>
            <person name="Xiong C."/>
            <person name="Yue Q."/>
            <person name="Zhang X."/>
        </authorList>
    </citation>
    <scope>NUCLEOTIDE SEQUENCE [LARGE SCALE GENOMIC DNA]</scope>
    <source>
        <strain evidence="1 2">BP5796</strain>
    </source>
</reference>
<dbReference type="AlphaFoldDB" id="A0A3D8QI69"/>
<dbReference type="InterPro" id="IPR032675">
    <property type="entry name" value="LRR_dom_sf"/>
</dbReference>
<comment type="caution">
    <text evidence="1">The sequence shown here is derived from an EMBL/GenBank/DDBJ whole genome shotgun (WGS) entry which is preliminary data.</text>
</comment>
<dbReference type="EMBL" id="PDLN01000018">
    <property type="protein sequence ID" value="RDW61388.1"/>
    <property type="molecule type" value="Genomic_DNA"/>
</dbReference>
<gene>
    <name evidence="1" type="ORF">BP5796_11280</name>
</gene>
<dbReference type="OrthoDB" id="9994419at2759"/>
<protein>
    <recommendedName>
        <fullName evidence="3">RNI-like protein</fullName>
    </recommendedName>
</protein>
<keyword evidence="2" id="KW-1185">Reference proteome</keyword>